<dbReference type="SMART" id="SM00533">
    <property type="entry name" value="MUTSd"/>
    <property type="match status" value="1"/>
</dbReference>
<gene>
    <name evidence="10" type="ORF">CBER1_07142</name>
</gene>
<dbReference type="InterPro" id="IPR045076">
    <property type="entry name" value="MutS"/>
</dbReference>
<dbReference type="InterPro" id="IPR027417">
    <property type="entry name" value="P-loop_NTPase"/>
</dbReference>
<evidence type="ECO:0000256" key="4">
    <source>
        <dbReference type="ARBA" id="ARBA00022840"/>
    </source>
</evidence>
<feature type="coiled-coil region" evidence="7">
    <location>
        <begin position="645"/>
        <end position="672"/>
    </location>
</feature>
<feature type="region of interest" description="Disordered" evidence="8">
    <location>
        <begin position="611"/>
        <end position="632"/>
    </location>
</feature>
<comment type="similarity">
    <text evidence="1">Belongs to the DNA mismatch repair MutS family.</text>
</comment>
<dbReference type="Gene3D" id="3.40.1170.10">
    <property type="entry name" value="DNA repair protein MutS, domain I"/>
    <property type="match status" value="1"/>
</dbReference>
<dbReference type="GO" id="GO:0043504">
    <property type="term" value="P:mitochondrial DNA repair"/>
    <property type="evidence" value="ECO:0007669"/>
    <property type="project" value="TreeGrafter"/>
</dbReference>
<keyword evidence="4" id="KW-0067">ATP-binding</keyword>
<keyword evidence="6" id="KW-0234">DNA repair</keyword>
<accession>A0A2S6CFL7</accession>
<dbReference type="Proteomes" id="UP000237631">
    <property type="component" value="Unassembled WGS sequence"/>
</dbReference>
<dbReference type="InterPro" id="IPR036187">
    <property type="entry name" value="DNA_mismatch_repair_MutS_sf"/>
</dbReference>
<name>A0A2S6CFL7_9PEZI</name>
<protein>
    <recommendedName>
        <fullName evidence="9">DNA mismatch repair proteins mutS family domain-containing protein</fullName>
    </recommendedName>
</protein>
<reference evidence="11" key="1">
    <citation type="journal article" date="2017" name="bioRxiv">
        <title>Conservation of a gene cluster reveals novel cercosporin biosynthetic mechanisms and extends production to the genus Colletotrichum.</title>
        <authorList>
            <person name="de Jonge R."/>
            <person name="Ebert M.K."/>
            <person name="Huitt-Roehl C.R."/>
            <person name="Pal P."/>
            <person name="Suttle J.C."/>
            <person name="Spanner R.E."/>
            <person name="Neubauer J.D."/>
            <person name="Jurick W.M.II."/>
            <person name="Stott K.A."/>
            <person name="Secor G.A."/>
            <person name="Thomma B.P.H.J."/>
            <person name="Van de Peer Y."/>
            <person name="Townsend C.A."/>
            <person name="Bolton M.D."/>
        </authorList>
    </citation>
    <scope>NUCLEOTIDE SEQUENCE [LARGE SCALE GENOMIC DNA]</scope>
    <source>
        <strain evidence="11">CBS538.71</strain>
    </source>
</reference>
<dbReference type="InterPro" id="IPR007860">
    <property type="entry name" value="DNA_mmatch_repair_MutS_con_dom"/>
</dbReference>
<keyword evidence="3" id="KW-0227">DNA damage</keyword>
<dbReference type="Pfam" id="PF05188">
    <property type="entry name" value="MutS_II"/>
    <property type="match status" value="1"/>
</dbReference>
<dbReference type="GO" id="GO:0140664">
    <property type="term" value="F:ATP-dependent DNA damage sensor activity"/>
    <property type="evidence" value="ECO:0007669"/>
    <property type="project" value="InterPro"/>
</dbReference>
<dbReference type="GO" id="GO:0030983">
    <property type="term" value="F:mismatched DNA binding"/>
    <property type="evidence" value="ECO:0007669"/>
    <property type="project" value="InterPro"/>
</dbReference>
<dbReference type="SUPFAM" id="SSF53150">
    <property type="entry name" value="DNA repair protein MutS, domain II"/>
    <property type="match status" value="1"/>
</dbReference>
<evidence type="ECO:0000256" key="6">
    <source>
        <dbReference type="ARBA" id="ARBA00023204"/>
    </source>
</evidence>
<evidence type="ECO:0000256" key="8">
    <source>
        <dbReference type="SAM" id="MobiDB-lite"/>
    </source>
</evidence>
<proteinExistence type="inferred from homology"/>
<dbReference type="OrthoDB" id="2534523at2759"/>
<dbReference type="PANTHER" id="PTHR11361:SF34">
    <property type="entry name" value="DNA MISMATCH REPAIR PROTEIN MSH1, MITOCHONDRIAL"/>
    <property type="match status" value="1"/>
</dbReference>
<dbReference type="GO" id="GO:0006298">
    <property type="term" value="P:mismatch repair"/>
    <property type="evidence" value="ECO:0007669"/>
    <property type="project" value="InterPro"/>
</dbReference>
<dbReference type="SUPFAM" id="SSF55271">
    <property type="entry name" value="DNA repair protein MutS, domain I"/>
    <property type="match status" value="1"/>
</dbReference>
<dbReference type="Gene3D" id="3.30.420.110">
    <property type="entry name" value="MutS, connector domain"/>
    <property type="match status" value="1"/>
</dbReference>
<dbReference type="EMBL" id="PNEN01000454">
    <property type="protein sequence ID" value="PPJ58532.1"/>
    <property type="molecule type" value="Genomic_DNA"/>
</dbReference>
<dbReference type="GO" id="GO:0005634">
    <property type="term" value="C:nucleus"/>
    <property type="evidence" value="ECO:0007669"/>
    <property type="project" value="TreeGrafter"/>
</dbReference>
<dbReference type="SMART" id="SM00534">
    <property type="entry name" value="MUTSac"/>
    <property type="match status" value="1"/>
</dbReference>
<dbReference type="FunFam" id="3.40.50.300:FF:001238">
    <property type="entry name" value="DNA mismatch repair protein"/>
    <property type="match status" value="1"/>
</dbReference>
<evidence type="ECO:0000256" key="1">
    <source>
        <dbReference type="ARBA" id="ARBA00006271"/>
    </source>
</evidence>
<dbReference type="InterPro" id="IPR016151">
    <property type="entry name" value="DNA_mismatch_repair_MutS_N"/>
</dbReference>
<evidence type="ECO:0000256" key="7">
    <source>
        <dbReference type="SAM" id="Coils"/>
    </source>
</evidence>
<evidence type="ECO:0000256" key="2">
    <source>
        <dbReference type="ARBA" id="ARBA00022741"/>
    </source>
</evidence>
<evidence type="ECO:0000256" key="5">
    <source>
        <dbReference type="ARBA" id="ARBA00023125"/>
    </source>
</evidence>
<evidence type="ECO:0000313" key="11">
    <source>
        <dbReference type="Proteomes" id="UP000237631"/>
    </source>
</evidence>
<dbReference type="GO" id="GO:0005524">
    <property type="term" value="F:ATP binding"/>
    <property type="evidence" value="ECO:0007669"/>
    <property type="project" value="UniProtKB-KW"/>
</dbReference>
<dbReference type="STRING" id="357750.A0A2S6CFL7"/>
<feature type="domain" description="DNA mismatch repair proteins mutS family" evidence="9">
    <location>
        <begin position="914"/>
        <end position="930"/>
    </location>
</feature>
<dbReference type="PIRSF" id="PIRSF037677">
    <property type="entry name" value="DNA_mis_repair_Msh6"/>
    <property type="match status" value="1"/>
</dbReference>
<evidence type="ECO:0000313" key="10">
    <source>
        <dbReference type="EMBL" id="PPJ58532.1"/>
    </source>
</evidence>
<keyword evidence="11" id="KW-1185">Reference proteome</keyword>
<dbReference type="InterPro" id="IPR000432">
    <property type="entry name" value="DNA_mismatch_repair_MutS_C"/>
</dbReference>
<dbReference type="Gene3D" id="3.40.50.300">
    <property type="entry name" value="P-loop containing nucleotide triphosphate hydrolases"/>
    <property type="match status" value="1"/>
</dbReference>
<sequence length="1051" mass="116675">MPLAPPSLFERVLARFAFGFRAIADTSAQLTRAWKPRPRNINFRSSMRARLLPFRVACEFPGAALGVAGRAPASAPLQCIAKRPWLWTQKRSAKTKSTIKASELTQGALTPLPPDEVALQPEKSYPTVLQQHLNNVRKFKDCVVLTRVGDFYEMYFDQVEQFAPLVNLKVAKRATTLGDVPMAGFQHTQLERYLKMFVQDLGQQVAISEQIPIPESERNSKNGTMLFDRRVTRVVTAGTLIDESFMDPFENNYLLAIHFGGALPAAHVVVDDRATYEQYRRNMKVGLSWVDLSSGDFFTQVSDLATLPSIVVRIGPREVVLDQALESADQANLQRLISDADLPMHFHPAPRPATPLEDWTPMLERAIPENKDADFTTFEVAAGSLLLDYVRHKLLDIKVQLLPPVRRTDDDYMAIDKQSLRNLEIRSTLRDGATQGSLLHAIRHTVTKSGARLLSQRLVSPSMSLTVINDRLDLVQEMLSYDSLREDIVALLRQTHDTFRLMPKFTAGKGDADDLLGLAKTINVMQKLSSLLHQHIVDNQDRLMHEDSNYASQDLTFLWDILGRLDLDTPGKAAEKIKSAIDEDGLSRKHSIDEAAGIEAEGMADEVISAEAAGEKGPSLTRRRSKAASADKSADMNSGEIWIMRRNASSTLERAHRDIDQLMEAKSELAQKLRKDLQSESLSLKWSSQLGHFCHIKGRDAKGTLAALEGARIIGSTKSTKSFYLSQWTQLGVLIDDAKNRIRTEELRVLIKLRASILENLIKLRRNASVLDELDVACSSAHLAKTRNLTRPILNTSTTHNIISGRHPTVDASLTSQGRSFTSNNCTVGSPHNKISLITGPNMAGKSTFLRQNALITLLAQTGSFVPATYAELGLVDKLFSRVGSADNLYQDQSTFMIEMLESAEILKQATPRSFVIMDEVGRGTTPEDGIAVGFACLHHLYHVNQARTLFATHFHVLADMTREFEGLECFCTSVVENKDDGTWVYAHRLRKGVNRDSHALKVARLAGLPERAIEVAGEVLGELQREKGRRGERSVVEGKELEGAVSAGTG</sequence>
<dbReference type="InterPro" id="IPR007696">
    <property type="entry name" value="DNA_mismatch_repair_MutS_core"/>
</dbReference>
<dbReference type="PANTHER" id="PTHR11361">
    <property type="entry name" value="DNA MISMATCH REPAIR PROTEIN MUTS FAMILY MEMBER"/>
    <property type="match status" value="1"/>
</dbReference>
<evidence type="ECO:0000259" key="9">
    <source>
        <dbReference type="PROSITE" id="PS00486"/>
    </source>
</evidence>
<dbReference type="SUPFAM" id="SSF48334">
    <property type="entry name" value="DNA repair protein MutS, domain III"/>
    <property type="match status" value="1"/>
</dbReference>
<keyword evidence="2" id="KW-0547">Nucleotide-binding</keyword>
<dbReference type="PROSITE" id="PS00486">
    <property type="entry name" value="DNA_MISMATCH_REPAIR_2"/>
    <property type="match status" value="1"/>
</dbReference>
<organism evidence="10 11">
    <name type="scientific">Cercospora berteroae</name>
    <dbReference type="NCBI Taxonomy" id="357750"/>
    <lineage>
        <taxon>Eukaryota</taxon>
        <taxon>Fungi</taxon>
        <taxon>Dikarya</taxon>
        <taxon>Ascomycota</taxon>
        <taxon>Pezizomycotina</taxon>
        <taxon>Dothideomycetes</taxon>
        <taxon>Dothideomycetidae</taxon>
        <taxon>Mycosphaerellales</taxon>
        <taxon>Mycosphaerellaceae</taxon>
        <taxon>Cercospora</taxon>
    </lineage>
</organism>
<dbReference type="Pfam" id="PF00488">
    <property type="entry name" value="MutS_V"/>
    <property type="match status" value="1"/>
</dbReference>
<dbReference type="InterPro" id="IPR017261">
    <property type="entry name" value="DNA_mismatch_repair_MutS/MSH"/>
</dbReference>
<dbReference type="Gene3D" id="1.10.1420.10">
    <property type="match status" value="3"/>
</dbReference>
<dbReference type="Pfam" id="PF01624">
    <property type="entry name" value="MutS_I"/>
    <property type="match status" value="1"/>
</dbReference>
<keyword evidence="7" id="KW-0175">Coiled coil</keyword>
<dbReference type="InterPro" id="IPR007695">
    <property type="entry name" value="DNA_mismatch_repair_MutS-lik_N"/>
</dbReference>
<dbReference type="InterPro" id="IPR036678">
    <property type="entry name" value="MutS_con_dom_sf"/>
</dbReference>
<dbReference type="Pfam" id="PF05192">
    <property type="entry name" value="MutS_III"/>
    <property type="match status" value="1"/>
</dbReference>
<dbReference type="SUPFAM" id="SSF52540">
    <property type="entry name" value="P-loop containing nucleoside triphosphate hydrolases"/>
    <property type="match status" value="1"/>
</dbReference>
<keyword evidence="5" id="KW-0238">DNA-binding</keyword>
<comment type="caution">
    <text evidence="10">The sequence shown here is derived from an EMBL/GenBank/DDBJ whole genome shotgun (WGS) entry which is preliminary data.</text>
</comment>
<dbReference type="GO" id="GO:0005739">
    <property type="term" value="C:mitochondrion"/>
    <property type="evidence" value="ECO:0007669"/>
    <property type="project" value="TreeGrafter"/>
</dbReference>
<evidence type="ECO:0000256" key="3">
    <source>
        <dbReference type="ARBA" id="ARBA00022763"/>
    </source>
</evidence>
<dbReference type="AlphaFoldDB" id="A0A2S6CFL7"/>